<dbReference type="GO" id="GO:0046872">
    <property type="term" value="F:metal ion binding"/>
    <property type="evidence" value="ECO:0007669"/>
    <property type="project" value="UniProtKB-KW"/>
</dbReference>
<comment type="cofactor">
    <cofactor evidence="1">
        <name>Mg(2+)</name>
        <dbReference type="ChEBI" id="CHEBI:18420"/>
    </cofactor>
</comment>
<dbReference type="NCBIfam" id="NF002872">
    <property type="entry name" value="PRK03202.1"/>
    <property type="match status" value="1"/>
</dbReference>
<feature type="non-terminal residue" evidence="10">
    <location>
        <position position="1"/>
    </location>
</feature>
<reference evidence="10" key="1">
    <citation type="journal article" date="2014" name="Front. Microbiol.">
        <title>High frequency of phylogenetically diverse reductive dehalogenase-homologous genes in deep subseafloor sedimentary metagenomes.</title>
        <authorList>
            <person name="Kawai M."/>
            <person name="Futagami T."/>
            <person name="Toyoda A."/>
            <person name="Takaki Y."/>
            <person name="Nishi S."/>
            <person name="Hori S."/>
            <person name="Arai W."/>
            <person name="Tsubouchi T."/>
            <person name="Morono Y."/>
            <person name="Uchiyama I."/>
            <person name="Ito T."/>
            <person name="Fujiyama A."/>
            <person name="Inagaki F."/>
            <person name="Takami H."/>
        </authorList>
    </citation>
    <scope>NUCLEOTIDE SEQUENCE</scope>
    <source>
        <strain evidence="10">Expedition CK06-06</strain>
    </source>
</reference>
<evidence type="ECO:0000256" key="5">
    <source>
        <dbReference type="ARBA" id="ARBA00022723"/>
    </source>
</evidence>
<organism evidence="10">
    <name type="scientific">marine sediment metagenome</name>
    <dbReference type="NCBI Taxonomy" id="412755"/>
    <lineage>
        <taxon>unclassified sequences</taxon>
        <taxon>metagenomes</taxon>
        <taxon>ecological metagenomes</taxon>
    </lineage>
</organism>
<keyword evidence="6" id="KW-0418">Kinase</keyword>
<evidence type="ECO:0000259" key="9">
    <source>
        <dbReference type="Pfam" id="PF00365"/>
    </source>
</evidence>
<proteinExistence type="predicted"/>
<feature type="domain" description="Phosphofructokinase" evidence="9">
    <location>
        <begin position="8"/>
        <end position="211"/>
    </location>
</feature>
<dbReference type="Gene3D" id="3.40.50.450">
    <property type="match status" value="1"/>
</dbReference>
<dbReference type="GO" id="GO:0016208">
    <property type="term" value="F:AMP binding"/>
    <property type="evidence" value="ECO:0007669"/>
    <property type="project" value="TreeGrafter"/>
</dbReference>
<accession>X1VZD5</accession>
<comment type="caution">
    <text evidence="10">The sequence shown here is derived from an EMBL/GenBank/DDBJ whole genome shotgun (WGS) entry which is preliminary data.</text>
</comment>
<comment type="pathway">
    <text evidence="2">Carbohydrate degradation; glycolysis; D-glyceraldehyde 3-phosphate and glycerone phosphate from D-glucose: step 3/4.</text>
</comment>
<evidence type="ECO:0000256" key="2">
    <source>
        <dbReference type="ARBA" id="ARBA00004679"/>
    </source>
</evidence>
<dbReference type="InterPro" id="IPR022953">
    <property type="entry name" value="ATP_PFK"/>
</dbReference>
<keyword evidence="5" id="KW-0479">Metal-binding</keyword>
<keyword evidence="4" id="KW-0808">Transferase</keyword>
<dbReference type="AlphaFoldDB" id="X1VZD5"/>
<evidence type="ECO:0000256" key="8">
    <source>
        <dbReference type="ARBA" id="ARBA00023152"/>
    </source>
</evidence>
<protein>
    <recommendedName>
        <fullName evidence="9">Phosphofructokinase domain-containing protein</fullName>
    </recommendedName>
</protein>
<dbReference type="GO" id="GO:0005524">
    <property type="term" value="F:ATP binding"/>
    <property type="evidence" value="ECO:0007669"/>
    <property type="project" value="TreeGrafter"/>
</dbReference>
<feature type="non-terminal residue" evidence="10">
    <location>
        <position position="212"/>
    </location>
</feature>
<keyword evidence="8" id="KW-0324">Glycolysis</keyword>
<dbReference type="PANTHER" id="PTHR13697:SF52">
    <property type="entry name" value="ATP-DEPENDENT 6-PHOSPHOFRUCTOKINASE 3"/>
    <property type="match status" value="1"/>
</dbReference>
<dbReference type="GO" id="GO:0070095">
    <property type="term" value="F:fructose-6-phosphate binding"/>
    <property type="evidence" value="ECO:0007669"/>
    <property type="project" value="TreeGrafter"/>
</dbReference>
<keyword evidence="3" id="KW-0963">Cytoplasm</keyword>
<dbReference type="GO" id="GO:0006002">
    <property type="term" value="P:fructose 6-phosphate metabolic process"/>
    <property type="evidence" value="ECO:0007669"/>
    <property type="project" value="InterPro"/>
</dbReference>
<dbReference type="GO" id="GO:0005945">
    <property type="term" value="C:6-phosphofructokinase complex"/>
    <property type="evidence" value="ECO:0007669"/>
    <property type="project" value="TreeGrafter"/>
</dbReference>
<gene>
    <name evidence="10" type="ORF">S12H4_56620</name>
</gene>
<dbReference type="GO" id="GO:0003872">
    <property type="term" value="F:6-phosphofructokinase activity"/>
    <property type="evidence" value="ECO:0007669"/>
    <property type="project" value="InterPro"/>
</dbReference>
<dbReference type="Pfam" id="PF00365">
    <property type="entry name" value="PFK"/>
    <property type="match status" value="1"/>
</dbReference>
<name>X1VZD5_9ZZZZ</name>
<dbReference type="UniPathway" id="UPA00109">
    <property type="reaction ID" value="UER00182"/>
</dbReference>
<dbReference type="GO" id="GO:0048029">
    <property type="term" value="F:monosaccharide binding"/>
    <property type="evidence" value="ECO:0007669"/>
    <property type="project" value="TreeGrafter"/>
</dbReference>
<evidence type="ECO:0000256" key="7">
    <source>
        <dbReference type="ARBA" id="ARBA00022842"/>
    </source>
</evidence>
<dbReference type="EMBL" id="BARW01036486">
    <property type="protein sequence ID" value="GAJ18265.1"/>
    <property type="molecule type" value="Genomic_DNA"/>
</dbReference>
<evidence type="ECO:0000256" key="4">
    <source>
        <dbReference type="ARBA" id="ARBA00022679"/>
    </source>
</evidence>
<dbReference type="GO" id="GO:0042802">
    <property type="term" value="F:identical protein binding"/>
    <property type="evidence" value="ECO:0007669"/>
    <property type="project" value="TreeGrafter"/>
</dbReference>
<evidence type="ECO:0000256" key="3">
    <source>
        <dbReference type="ARBA" id="ARBA00022490"/>
    </source>
</evidence>
<sequence>HGELADMRVGILTGGGDCPGLNPVIVGVVRKGIELGYDMVGVLKGWLGMVENLTMPLDRKAVSGILQRGGTILKTSRTNPYRDTETAARVKENFDKIGLDALICVGGDDTLGAASKLYADGCNAVGIPKTIDNDLSGTDRTFGFDTAVNIAMDALDRLHTTAESHSRVLVAELMGRKAGWITLCAGMAAGADVILIPEVGVSLDDICGIIRE</sequence>
<dbReference type="PRINTS" id="PR00476">
    <property type="entry name" value="PHFRCTKINASE"/>
</dbReference>
<evidence type="ECO:0000256" key="1">
    <source>
        <dbReference type="ARBA" id="ARBA00001946"/>
    </source>
</evidence>
<dbReference type="SUPFAM" id="SSF53784">
    <property type="entry name" value="Phosphofructokinase"/>
    <property type="match status" value="1"/>
</dbReference>
<dbReference type="GO" id="GO:0030388">
    <property type="term" value="P:fructose 1,6-bisphosphate metabolic process"/>
    <property type="evidence" value="ECO:0007669"/>
    <property type="project" value="TreeGrafter"/>
</dbReference>
<dbReference type="InterPro" id="IPR035966">
    <property type="entry name" value="PKF_sf"/>
</dbReference>
<evidence type="ECO:0000256" key="6">
    <source>
        <dbReference type="ARBA" id="ARBA00022777"/>
    </source>
</evidence>
<dbReference type="InterPro" id="IPR000023">
    <property type="entry name" value="Phosphofructokinase_dom"/>
</dbReference>
<keyword evidence="7" id="KW-0460">Magnesium</keyword>
<dbReference type="PANTHER" id="PTHR13697">
    <property type="entry name" value="PHOSPHOFRUCTOKINASE"/>
    <property type="match status" value="1"/>
</dbReference>
<evidence type="ECO:0000313" key="10">
    <source>
        <dbReference type="EMBL" id="GAJ18265.1"/>
    </source>
</evidence>
<dbReference type="GO" id="GO:0061621">
    <property type="term" value="P:canonical glycolysis"/>
    <property type="evidence" value="ECO:0007669"/>
    <property type="project" value="TreeGrafter"/>
</dbReference>